<evidence type="ECO:0000313" key="14">
    <source>
        <dbReference type="Proteomes" id="UP000249524"/>
    </source>
</evidence>
<dbReference type="GO" id="GO:0006000">
    <property type="term" value="P:fructose metabolic process"/>
    <property type="evidence" value="ECO:0007669"/>
    <property type="project" value="TreeGrafter"/>
</dbReference>
<dbReference type="GO" id="GO:0006002">
    <property type="term" value="P:fructose 6-phosphate metabolic process"/>
    <property type="evidence" value="ECO:0007669"/>
    <property type="project" value="TreeGrafter"/>
</dbReference>
<feature type="binding site" evidence="9">
    <location>
        <position position="273"/>
    </location>
    <ligand>
        <name>Mg(2+)</name>
        <dbReference type="ChEBI" id="CHEBI:18420"/>
        <label>2</label>
    </ligand>
</feature>
<dbReference type="EMBL" id="QFYS01000001">
    <property type="protein sequence ID" value="RAK69065.1"/>
    <property type="molecule type" value="Genomic_DNA"/>
</dbReference>
<dbReference type="InterPro" id="IPR044015">
    <property type="entry name" value="FBPase_C_dom"/>
</dbReference>
<organism evidence="13 14">
    <name type="scientific">Phenylobacterium kunshanense</name>
    <dbReference type="NCBI Taxonomy" id="1445034"/>
    <lineage>
        <taxon>Bacteria</taxon>
        <taxon>Pseudomonadati</taxon>
        <taxon>Pseudomonadota</taxon>
        <taxon>Alphaproteobacteria</taxon>
        <taxon>Caulobacterales</taxon>
        <taxon>Caulobacteraceae</taxon>
        <taxon>Phenylobacterium</taxon>
    </lineage>
</organism>
<feature type="binding site" evidence="9">
    <location>
        <position position="106"/>
    </location>
    <ligand>
        <name>Mg(2+)</name>
        <dbReference type="ChEBI" id="CHEBI:18420"/>
        <label>2</label>
    </ligand>
</feature>
<keyword evidence="8 9" id="KW-0119">Carbohydrate metabolism</keyword>
<dbReference type="GO" id="GO:0000287">
    <property type="term" value="F:magnesium ion binding"/>
    <property type="evidence" value="ECO:0007669"/>
    <property type="project" value="UniProtKB-UniRule"/>
</dbReference>
<proteinExistence type="inferred from homology"/>
<dbReference type="PANTHER" id="PTHR11556">
    <property type="entry name" value="FRUCTOSE-1,6-BISPHOSPHATASE-RELATED"/>
    <property type="match status" value="1"/>
</dbReference>
<protein>
    <recommendedName>
        <fullName evidence="9">Fructose-1,6-bisphosphatase class 1</fullName>
        <shortName evidence="9">FBPase class 1</shortName>
        <ecNumber evidence="9">3.1.3.11</ecNumber>
    </recommendedName>
    <alternativeName>
        <fullName evidence="9">D-fructose-1,6-bisphosphate 1-phosphohydrolase class 1</fullName>
    </alternativeName>
</protein>
<dbReference type="InterPro" id="IPR033391">
    <property type="entry name" value="FBPase_N"/>
</dbReference>
<dbReference type="Pfam" id="PF00316">
    <property type="entry name" value="FBPase"/>
    <property type="match status" value="1"/>
</dbReference>
<dbReference type="RefSeq" id="WP_111274556.1">
    <property type="nucleotide sequence ID" value="NZ_QFYS01000001.1"/>
</dbReference>
<comment type="similarity">
    <text evidence="3 9 10">Belongs to the FBPase class 1 family.</text>
</comment>
<evidence type="ECO:0000256" key="7">
    <source>
        <dbReference type="ARBA" id="ARBA00022842"/>
    </source>
</evidence>
<dbReference type="GO" id="GO:0030388">
    <property type="term" value="P:fructose 1,6-bisphosphate metabolic process"/>
    <property type="evidence" value="ECO:0007669"/>
    <property type="project" value="TreeGrafter"/>
</dbReference>
<evidence type="ECO:0000256" key="8">
    <source>
        <dbReference type="ARBA" id="ARBA00023277"/>
    </source>
</evidence>
<dbReference type="AlphaFoldDB" id="A0A328BQV3"/>
<keyword evidence="5 9" id="KW-0479">Metal-binding</keyword>
<comment type="subcellular location">
    <subcellularLocation>
        <location evidence="9">Cytoplasm</location>
    </subcellularLocation>
</comment>
<comment type="caution">
    <text evidence="9">Lacks conserved residue(s) required for the propagation of feature annotation.</text>
</comment>
<dbReference type="Gene3D" id="3.30.540.10">
    <property type="entry name" value="Fructose-1,6-Bisphosphatase, subunit A, domain 1"/>
    <property type="match status" value="1"/>
</dbReference>
<accession>A0A328BQV3</accession>
<comment type="caution">
    <text evidence="13">The sequence shown here is derived from an EMBL/GenBank/DDBJ whole genome shotgun (WGS) entry which is preliminary data.</text>
</comment>
<evidence type="ECO:0000256" key="6">
    <source>
        <dbReference type="ARBA" id="ARBA00022801"/>
    </source>
</evidence>
<evidence type="ECO:0000259" key="11">
    <source>
        <dbReference type="Pfam" id="PF00316"/>
    </source>
</evidence>
<evidence type="ECO:0000256" key="2">
    <source>
        <dbReference type="ARBA" id="ARBA00005215"/>
    </source>
</evidence>
<feature type="binding site" evidence="9">
    <location>
        <position position="267"/>
    </location>
    <ligand>
        <name>substrate</name>
    </ligand>
</feature>
<dbReference type="FunFam" id="3.40.190.80:FF:000011">
    <property type="entry name" value="Fructose-1,6-bisphosphatase class 1"/>
    <property type="match status" value="1"/>
</dbReference>
<sequence>MRMKTLTEWLSGQETASDRLRRGVERIGAACIEIAGLIERAPFEGQTGALDSSNVQGEVQKALDVLANDVFLARCAEEPAFAAFASEELDDVVAGAAGGDLLVAFDPLDGSSNLDVSMCVGSIFSILPAPAGKAVIEAVDFFQPGRAQLAAGYALYGPQTMLVLSVGGEVAGFTLDRASGAWLLTHPAMQVPPDSGEYAINASNERHWRPGLKGFVADMKAGKDGPLQRDFNMRWLAAMVADVHRVLVRGGIFIYPADARPKLADGKLRVLYECAPMAYLVEKAGGLAYAAKGPMLDLRPDTLHKRAPILLGSRNLVAKAWEASSGDAG</sequence>
<feature type="domain" description="Fructose-1-6-bisphosphatase class 1 C-terminal" evidence="12">
    <location>
        <begin position="192"/>
        <end position="321"/>
    </location>
</feature>
<evidence type="ECO:0000256" key="9">
    <source>
        <dbReference type="HAMAP-Rule" id="MF_01855"/>
    </source>
</evidence>
<dbReference type="Proteomes" id="UP000249524">
    <property type="component" value="Unassembled WGS sequence"/>
</dbReference>
<dbReference type="CDD" id="cd00354">
    <property type="entry name" value="FBPase"/>
    <property type="match status" value="1"/>
</dbReference>
<dbReference type="PANTHER" id="PTHR11556:SF35">
    <property type="entry name" value="SEDOHEPTULOSE-1,7-BISPHOSPHATASE, CHLOROPLASTIC"/>
    <property type="match status" value="1"/>
</dbReference>
<dbReference type="PRINTS" id="PR00115">
    <property type="entry name" value="F16BPHPHTASE"/>
</dbReference>
<comment type="cofactor">
    <cofactor evidence="9">
        <name>Mg(2+)</name>
        <dbReference type="ChEBI" id="CHEBI:18420"/>
    </cofactor>
    <text evidence="9">Binds 2 magnesium ions per subunit.</text>
</comment>
<dbReference type="InterPro" id="IPR028343">
    <property type="entry name" value="FBPtase"/>
</dbReference>
<dbReference type="NCBIfam" id="NF006779">
    <property type="entry name" value="PRK09293.1-3"/>
    <property type="match status" value="1"/>
</dbReference>
<evidence type="ECO:0000256" key="3">
    <source>
        <dbReference type="ARBA" id="ARBA00010941"/>
    </source>
</evidence>
<dbReference type="PROSITE" id="PS00124">
    <property type="entry name" value="FBPASE"/>
    <property type="match status" value="1"/>
</dbReference>
<feature type="binding site" evidence="9">
    <location>
        <begin position="109"/>
        <end position="112"/>
    </location>
    <ligand>
        <name>substrate</name>
    </ligand>
</feature>
<gene>
    <name evidence="9" type="primary">fbp</name>
    <name evidence="13" type="ORF">DJ019_03405</name>
</gene>
<dbReference type="EC" id="3.1.3.11" evidence="9"/>
<keyword evidence="7 9" id="KW-0460">Magnesium</keyword>
<dbReference type="SUPFAM" id="SSF56655">
    <property type="entry name" value="Carbohydrate phosphatase"/>
    <property type="match status" value="1"/>
</dbReference>
<evidence type="ECO:0000256" key="4">
    <source>
        <dbReference type="ARBA" id="ARBA00022490"/>
    </source>
</evidence>
<dbReference type="Gene3D" id="3.40.190.80">
    <property type="match status" value="1"/>
</dbReference>
<keyword evidence="4 9" id="KW-0963">Cytoplasm</keyword>
<evidence type="ECO:0000256" key="1">
    <source>
        <dbReference type="ARBA" id="ARBA00001273"/>
    </source>
</evidence>
<feature type="binding site" evidence="9">
    <location>
        <position position="108"/>
    </location>
    <ligand>
        <name>Mg(2+)</name>
        <dbReference type="ChEBI" id="CHEBI:18420"/>
        <label>1</label>
    </ligand>
</feature>
<feature type="binding site" evidence="9">
    <location>
        <position position="201"/>
    </location>
    <ligand>
        <name>substrate</name>
    </ligand>
</feature>
<dbReference type="InterPro" id="IPR000146">
    <property type="entry name" value="FBPase_class-1"/>
</dbReference>
<evidence type="ECO:0000259" key="12">
    <source>
        <dbReference type="Pfam" id="PF18913"/>
    </source>
</evidence>
<dbReference type="OrthoDB" id="9806756at2"/>
<feature type="binding site" evidence="9">
    <location>
        <position position="87"/>
    </location>
    <ligand>
        <name>Mg(2+)</name>
        <dbReference type="ChEBI" id="CHEBI:18420"/>
        <label>1</label>
    </ligand>
</feature>
<dbReference type="GO" id="GO:0042132">
    <property type="term" value="F:fructose 1,6-bisphosphate 1-phosphatase activity"/>
    <property type="evidence" value="ECO:0007669"/>
    <property type="project" value="UniProtKB-UniRule"/>
</dbReference>
<dbReference type="PIRSF" id="PIRSF500210">
    <property type="entry name" value="FBPtase"/>
    <property type="match status" value="1"/>
</dbReference>
<dbReference type="GO" id="GO:0005986">
    <property type="term" value="P:sucrose biosynthetic process"/>
    <property type="evidence" value="ECO:0007669"/>
    <property type="project" value="TreeGrafter"/>
</dbReference>
<keyword evidence="6 9" id="KW-0378">Hydrolase</keyword>
<feature type="domain" description="Fructose-1-6-bisphosphatase class I N-terminal" evidence="11">
    <location>
        <begin position="17"/>
        <end position="187"/>
    </location>
</feature>
<dbReference type="GO" id="GO:0005829">
    <property type="term" value="C:cytosol"/>
    <property type="evidence" value="ECO:0007669"/>
    <property type="project" value="TreeGrafter"/>
</dbReference>
<comment type="subunit">
    <text evidence="9">Homotetramer.</text>
</comment>
<dbReference type="HAMAP" id="MF_01855">
    <property type="entry name" value="FBPase_class1"/>
    <property type="match status" value="1"/>
</dbReference>
<dbReference type="PIRSF" id="PIRSF000904">
    <property type="entry name" value="FBPtase_SBPase"/>
    <property type="match status" value="1"/>
</dbReference>
<reference evidence="13 14" key="1">
    <citation type="submission" date="2018-05" db="EMBL/GenBank/DDBJ databases">
        <authorList>
            <person name="Lanie J.A."/>
            <person name="Ng W.-L."/>
            <person name="Kazmierczak K.M."/>
            <person name="Andrzejewski T.M."/>
            <person name="Davidsen T.M."/>
            <person name="Wayne K.J."/>
            <person name="Tettelin H."/>
            <person name="Glass J.I."/>
            <person name="Rusch D."/>
            <person name="Podicherti R."/>
            <person name="Tsui H.-C.T."/>
            <person name="Winkler M.E."/>
        </authorList>
    </citation>
    <scope>NUCLEOTIDE SEQUENCE [LARGE SCALE GENOMIC DNA]</scope>
    <source>
        <strain evidence="13 14">BUT-10</strain>
    </source>
</reference>
<dbReference type="InterPro" id="IPR020548">
    <property type="entry name" value="Fructose_bisphosphatase_AS"/>
</dbReference>
<evidence type="ECO:0000256" key="5">
    <source>
        <dbReference type="ARBA" id="ARBA00022723"/>
    </source>
</evidence>
<name>A0A328BQV3_9CAUL</name>
<dbReference type="GO" id="GO:0006094">
    <property type="term" value="P:gluconeogenesis"/>
    <property type="evidence" value="ECO:0007669"/>
    <property type="project" value="UniProtKB-UniRule"/>
</dbReference>
<keyword evidence="14" id="KW-1185">Reference proteome</keyword>
<comment type="catalytic activity">
    <reaction evidence="1 9">
        <text>beta-D-fructose 1,6-bisphosphate + H2O = beta-D-fructose 6-phosphate + phosphate</text>
        <dbReference type="Rhea" id="RHEA:11064"/>
        <dbReference type="ChEBI" id="CHEBI:15377"/>
        <dbReference type="ChEBI" id="CHEBI:32966"/>
        <dbReference type="ChEBI" id="CHEBI:43474"/>
        <dbReference type="ChEBI" id="CHEBI:57634"/>
        <dbReference type="EC" id="3.1.3.11"/>
    </reaction>
</comment>
<feature type="binding site" evidence="9">
    <location>
        <position position="109"/>
    </location>
    <ligand>
        <name>Mg(2+)</name>
        <dbReference type="ChEBI" id="CHEBI:18420"/>
        <label>2</label>
    </ligand>
</feature>
<comment type="pathway">
    <text evidence="2">Carbohydrate biosynthesis; Calvin cycle.</text>
</comment>
<dbReference type="Pfam" id="PF18913">
    <property type="entry name" value="FBPase_C"/>
    <property type="match status" value="1"/>
</dbReference>
<evidence type="ECO:0000313" key="13">
    <source>
        <dbReference type="EMBL" id="RAK69065.1"/>
    </source>
</evidence>
<evidence type="ECO:0000256" key="10">
    <source>
        <dbReference type="RuleBase" id="RU000508"/>
    </source>
</evidence>
<feature type="binding site" evidence="9">
    <location>
        <position position="106"/>
    </location>
    <ligand>
        <name>Mg(2+)</name>
        <dbReference type="ChEBI" id="CHEBI:18420"/>
        <label>1</label>
    </ligand>
</feature>